<dbReference type="EMBL" id="JAPFFF010000004">
    <property type="protein sequence ID" value="KAK8890938.1"/>
    <property type="molecule type" value="Genomic_DNA"/>
</dbReference>
<keyword evidence="1" id="KW-0472">Membrane</keyword>
<dbReference type="Pfam" id="PF05620">
    <property type="entry name" value="TMEM208_SND2"/>
    <property type="match status" value="1"/>
</dbReference>
<evidence type="ECO:0000313" key="2">
    <source>
        <dbReference type="EMBL" id="KAK8890938.1"/>
    </source>
</evidence>
<accession>A0ABR2KIY9</accession>
<comment type="caution">
    <text evidence="2">The sequence shown here is derived from an EMBL/GenBank/DDBJ whole genome shotgun (WGS) entry which is preliminary data.</text>
</comment>
<feature type="transmembrane region" description="Helical" evidence="1">
    <location>
        <begin position="115"/>
        <end position="131"/>
    </location>
</feature>
<proteinExistence type="predicted"/>
<dbReference type="InterPro" id="IPR008506">
    <property type="entry name" value="SND2/TMEM208"/>
</dbReference>
<organism evidence="2 3">
    <name type="scientific">Tritrichomonas musculus</name>
    <dbReference type="NCBI Taxonomy" id="1915356"/>
    <lineage>
        <taxon>Eukaryota</taxon>
        <taxon>Metamonada</taxon>
        <taxon>Parabasalia</taxon>
        <taxon>Tritrichomonadida</taxon>
        <taxon>Tritrichomonadidae</taxon>
        <taxon>Tritrichomonas</taxon>
    </lineage>
</organism>
<evidence type="ECO:0000313" key="3">
    <source>
        <dbReference type="Proteomes" id="UP001470230"/>
    </source>
</evidence>
<protein>
    <submittedName>
        <fullName evidence="2">Uncharacterized protein</fullName>
    </submittedName>
</protein>
<gene>
    <name evidence="2" type="ORF">M9Y10_028138</name>
</gene>
<keyword evidence="1" id="KW-1133">Transmembrane helix</keyword>
<feature type="transmembrane region" description="Helical" evidence="1">
    <location>
        <begin position="91"/>
        <end position="109"/>
    </location>
</feature>
<keyword evidence="3" id="KW-1185">Reference proteome</keyword>
<name>A0ABR2KIY9_9EUKA</name>
<sequence>MANQSAKTVIATNKKIIKGYLIGFIVVALLAILIQLSINYFKKRDPVFPEINDGFKWNALIFGLLYLRAFISSRPRHDQKTNKLYPGKELYKSAIIELVFLSIIVQFIVMFTIKALFIYILVPIYFVYAIIKKVMNFM</sequence>
<evidence type="ECO:0000256" key="1">
    <source>
        <dbReference type="SAM" id="Phobius"/>
    </source>
</evidence>
<reference evidence="2 3" key="1">
    <citation type="submission" date="2024-04" db="EMBL/GenBank/DDBJ databases">
        <title>Tritrichomonas musculus Genome.</title>
        <authorList>
            <person name="Alves-Ferreira E."/>
            <person name="Grigg M."/>
            <person name="Lorenzi H."/>
            <person name="Galac M."/>
        </authorList>
    </citation>
    <scope>NUCLEOTIDE SEQUENCE [LARGE SCALE GENOMIC DNA]</scope>
    <source>
        <strain evidence="2 3">EAF2021</strain>
    </source>
</reference>
<feature type="transmembrane region" description="Helical" evidence="1">
    <location>
        <begin position="54"/>
        <end position="71"/>
    </location>
</feature>
<feature type="transmembrane region" description="Helical" evidence="1">
    <location>
        <begin position="20"/>
        <end position="42"/>
    </location>
</feature>
<dbReference type="Proteomes" id="UP001470230">
    <property type="component" value="Unassembled WGS sequence"/>
</dbReference>
<keyword evidence="1" id="KW-0812">Transmembrane</keyword>